<gene>
    <name evidence="14" type="ORF">C0Q70_11120</name>
</gene>
<evidence type="ECO:0000256" key="10">
    <source>
        <dbReference type="PIRSR" id="PIRSR615500-1"/>
    </source>
</evidence>
<feature type="region of interest" description="Disordered" evidence="12">
    <location>
        <begin position="1"/>
        <end position="43"/>
    </location>
</feature>
<dbReference type="InterPro" id="IPR002884">
    <property type="entry name" value="P_dom"/>
</dbReference>
<organism evidence="14 15">
    <name type="scientific">Pomacea canaliculata</name>
    <name type="common">Golden apple snail</name>
    <dbReference type="NCBI Taxonomy" id="400727"/>
    <lineage>
        <taxon>Eukaryota</taxon>
        <taxon>Metazoa</taxon>
        <taxon>Spiralia</taxon>
        <taxon>Lophotrochozoa</taxon>
        <taxon>Mollusca</taxon>
        <taxon>Gastropoda</taxon>
        <taxon>Caenogastropoda</taxon>
        <taxon>Architaenioglossa</taxon>
        <taxon>Ampullarioidea</taxon>
        <taxon>Ampullariidae</taxon>
        <taxon>Pomacea</taxon>
    </lineage>
</organism>
<dbReference type="PRINTS" id="PR00723">
    <property type="entry name" value="SUBTILISIN"/>
</dbReference>
<dbReference type="GO" id="GO:0004252">
    <property type="term" value="F:serine-type endopeptidase activity"/>
    <property type="evidence" value="ECO:0007669"/>
    <property type="project" value="UniProtKB-UniRule"/>
</dbReference>
<feature type="active site" description="Charge relay system" evidence="10 11">
    <location>
        <position position="422"/>
    </location>
</feature>
<evidence type="ECO:0000256" key="5">
    <source>
        <dbReference type="ARBA" id="ARBA00022801"/>
    </source>
</evidence>
<dbReference type="InterPro" id="IPR022398">
    <property type="entry name" value="Peptidase_S8_His-AS"/>
</dbReference>
<comment type="caution">
    <text evidence="14">The sequence shown here is derived from an EMBL/GenBank/DDBJ whole genome shotgun (WGS) entry which is preliminary data.</text>
</comment>
<evidence type="ECO:0000256" key="6">
    <source>
        <dbReference type="ARBA" id="ARBA00022825"/>
    </source>
</evidence>
<evidence type="ECO:0000259" key="13">
    <source>
        <dbReference type="PROSITE" id="PS51829"/>
    </source>
</evidence>
<dbReference type="Gene3D" id="2.60.120.260">
    <property type="entry name" value="Galactose-binding domain-like"/>
    <property type="match status" value="1"/>
</dbReference>
<sequence length="1043" mass="117558">MSGSFKKALKSNQKVHRERSQPEARAHLGPLEKKKDYKARAEDFQKKRDTLKALKKKAESRNPDEFYFNMVSTQKVDGVHKKRKEKEETTTEEQQLLMEREDLRYVQWKRTVELKKIEKLKSSLQLLDPEFKQNKHTIFVDTEKEVSECARNAASRATVIRNAPPEVQEEMEKVYSQLAKRYERLRELTIISQKLEMNIHLTKDKTSKKKLVAAETKEAAASYRCGVMLAMGMCPLPLMVLAMLAAALPTSVSCNGHFLNSFAVEVHGGQETVERVAKELGFIIKRQLPHIGAYVFEHPSVSKRSKRSAENHLQLLKSHPKVRYAQQEVELTRVKRRIIHDKQLELPIREIKDSSVYHRVEMPPLSSRELEEQMSFNDPFYNDMWYLRNRGQSGGEKYIDLNVEVAWASGFTGKGVVVCILDDGVDHTHPDLVANYDPEASADLNDVDDIDGDPMPNKTTPGNSHGTRCAGEVSAAADNDVCGVGIAYNAKIGGIRVLDGRVTDSLEGEALQFKTNYIDIFSASWGPNDDGKTMEAPHHYAAAALQNGVKYGRNGLGNIYVWATGNGGMNGDNCNADGYVSSIETLSVGSINDWGHRPFYMENCTSTIAVVPTGGEEYRGQEVEMGKVKLKVVTTDINGGCIENFQGTSSAAPLAAGCLANVLQANPSLTWRDVQHVVVHGTRIPSVDNSWTINGGGHHISHEFGFGLMDCGKMVQIAQEWSNVPEQHICQHSRHSGQKLEYGGHISDTIYTDGCKEDKSKWIQHLEHVQIYVKLITRRRGDTRIVLTSPSGTRSEVLSKRPKDDFTGEWEFTFMTVHCWDENPDGKWVLDIYDEPAANSPSSSNDGHFIEWKLTLLGTAGDRYGRELSKKVRTRHSFKPSENTVARIKREETEAAINVQVKRASSEKIQKAGESPQSFSSDVDTLFDQLRDLIKEEESKTHEKRVLKQQESSMLSKESHDREFSQPNVNLKSVPHEKKTFLDELLRQLDTISKNPDLGHDKSLKKSQSSRFSEAIKHHKTEDSEEQEVAEDLAKLMHYLKKE</sequence>
<dbReference type="FunFam" id="3.40.50.200:FF:000021">
    <property type="entry name" value="Proprotein convertase subtilisin/kexin type 5a"/>
    <property type="match status" value="1"/>
</dbReference>
<keyword evidence="9" id="KW-0325">Glycoprotein</keyword>
<evidence type="ECO:0000256" key="11">
    <source>
        <dbReference type="PROSITE-ProRule" id="PRU01240"/>
    </source>
</evidence>
<dbReference type="Gene3D" id="3.30.70.850">
    <property type="entry name" value="Peptidase S8, pro-domain"/>
    <property type="match status" value="1"/>
</dbReference>
<dbReference type="Pfam" id="PF16470">
    <property type="entry name" value="S8_pro-domain"/>
    <property type="match status" value="1"/>
</dbReference>
<keyword evidence="6 11" id="KW-0720">Serine protease</keyword>
<feature type="region of interest" description="Disordered" evidence="12">
    <location>
        <begin position="436"/>
        <end position="467"/>
    </location>
</feature>
<dbReference type="Pfam" id="PF01483">
    <property type="entry name" value="P_proprotein"/>
    <property type="match status" value="1"/>
</dbReference>
<keyword evidence="3" id="KW-0165">Cleavage on pair of basic residues</keyword>
<keyword evidence="7" id="KW-0865">Zymogen</keyword>
<dbReference type="STRING" id="400727.A0A2T7P529"/>
<dbReference type="GO" id="GO:0005802">
    <property type="term" value="C:trans-Golgi network"/>
    <property type="evidence" value="ECO:0007669"/>
    <property type="project" value="TreeGrafter"/>
</dbReference>
<evidence type="ECO:0000313" key="15">
    <source>
        <dbReference type="Proteomes" id="UP000245119"/>
    </source>
</evidence>
<dbReference type="GO" id="GO:0016485">
    <property type="term" value="P:protein processing"/>
    <property type="evidence" value="ECO:0007669"/>
    <property type="project" value="TreeGrafter"/>
</dbReference>
<evidence type="ECO:0000256" key="8">
    <source>
        <dbReference type="ARBA" id="ARBA00023157"/>
    </source>
</evidence>
<dbReference type="InterPro" id="IPR032815">
    <property type="entry name" value="S8_pro-domain"/>
</dbReference>
<dbReference type="InterPro" id="IPR008979">
    <property type="entry name" value="Galactose-bd-like_sf"/>
</dbReference>
<evidence type="ECO:0000256" key="2">
    <source>
        <dbReference type="ARBA" id="ARBA00022670"/>
    </source>
</evidence>
<accession>A0A2T7P529</accession>
<evidence type="ECO:0000256" key="9">
    <source>
        <dbReference type="ARBA" id="ARBA00023180"/>
    </source>
</evidence>
<keyword evidence="2 11" id="KW-0645">Protease</keyword>
<dbReference type="EMBL" id="PZQS01000006">
    <property type="protein sequence ID" value="PVD28532.1"/>
    <property type="molecule type" value="Genomic_DNA"/>
</dbReference>
<feature type="compositionally biased region" description="Basic and acidic residues" evidence="12">
    <location>
        <begin position="938"/>
        <end position="948"/>
    </location>
</feature>
<keyword evidence="8" id="KW-1015">Disulfide bond</keyword>
<dbReference type="PROSITE" id="PS00137">
    <property type="entry name" value="SUBTILASE_HIS"/>
    <property type="match status" value="1"/>
</dbReference>
<dbReference type="GO" id="GO:0006364">
    <property type="term" value="P:rRNA processing"/>
    <property type="evidence" value="ECO:0007669"/>
    <property type="project" value="InterPro"/>
</dbReference>
<keyword evidence="4" id="KW-0732">Signal</keyword>
<keyword evidence="15" id="KW-1185">Reference proteome</keyword>
<feature type="region of interest" description="Disordered" evidence="12">
    <location>
        <begin position="993"/>
        <end position="1029"/>
    </location>
</feature>
<feature type="region of interest" description="Disordered" evidence="12">
    <location>
        <begin position="938"/>
        <end position="972"/>
    </location>
</feature>
<feature type="active site" description="Charge relay system" evidence="10 11">
    <location>
        <position position="465"/>
    </location>
</feature>
<reference evidence="14 15" key="1">
    <citation type="submission" date="2018-04" db="EMBL/GenBank/DDBJ databases">
        <title>The genome of golden apple snail Pomacea canaliculata provides insight into stress tolerance and invasive adaptation.</title>
        <authorList>
            <person name="Liu C."/>
            <person name="Liu B."/>
            <person name="Ren Y."/>
            <person name="Zhang Y."/>
            <person name="Wang H."/>
            <person name="Li S."/>
            <person name="Jiang F."/>
            <person name="Yin L."/>
            <person name="Zhang G."/>
            <person name="Qian W."/>
            <person name="Fan W."/>
        </authorList>
    </citation>
    <scope>NUCLEOTIDE SEQUENCE [LARGE SCALE GENOMIC DNA]</scope>
    <source>
        <strain evidence="14">SZHN2017</strain>
        <tissue evidence="14">Muscle</tissue>
    </source>
</reference>
<evidence type="ECO:0000256" key="7">
    <source>
        <dbReference type="ARBA" id="ARBA00023145"/>
    </source>
</evidence>
<dbReference type="Proteomes" id="UP000245119">
    <property type="component" value="Linkage Group LG6"/>
</dbReference>
<dbReference type="InterPro" id="IPR036852">
    <property type="entry name" value="Peptidase_S8/S53_dom_sf"/>
</dbReference>
<dbReference type="FunFam" id="2.60.120.260:FF:000006">
    <property type="entry name" value="Proprotein convertase subtilisin/kexin type 5"/>
    <property type="match status" value="1"/>
</dbReference>
<feature type="compositionally biased region" description="Basic residues" evidence="12">
    <location>
        <begin position="7"/>
        <end position="17"/>
    </location>
</feature>
<dbReference type="Pfam" id="PF03998">
    <property type="entry name" value="Utp11"/>
    <property type="match status" value="1"/>
</dbReference>
<dbReference type="InterPro" id="IPR015500">
    <property type="entry name" value="Peptidase_S8_subtilisin-rel"/>
</dbReference>
<evidence type="ECO:0000256" key="3">
    <source>
        <dbReference type="ARBA" id="ARBA00022685"/>
    </source>
</evidence>
<name>A0A2T7P529_POMCA</name>
<dbReference type="Pfam" id="PF00082">
    <property type="entry name" value="Peptidase_S8"/>
    <property type="match status" value="1"/>
</dbReference>
<evidence type="ECO:0000256" key="1">
    <source>
        <dbReference type="ARBA" id="ARBA00005325"/>
    </source>
</evidence>
<dbReference type="OrthoDB" id="29058at2759"/>
<dbReference type="InterPro" id="IPR007144">
    <property type="entry name" value="SSU_processome_Utp11"/>
</dbReference>
<dbReference type="GO" id="GO:0032040">
    <property type="term" value="C:small-subunit processome"/>
    <property type="evidence" value="ECO:0007669"/>
    <property type="project" value="InterPro"/>
</dbReference>
<protein>
    <recommendedName>
        <fullName evidence="13">P/Homo B domain-containing protein</fullName>
    </recommendedName>
</protein>
<dbReference type="CDD" id="cd04059">
    <property type="entry name" value="Peptidases_S8_Protein_convertases_Kexins_Furin-like"/>
    <property type="match status" value="1"/>
</dbReference>
<dbReference type="PANTHER" id="PTHR42884:SF23">
    <property type="entry name" value="FURIN-LIKE PROTEASE 2"/>
    <property type="match status" value="1"/>
</dbReference>
<comment type="similarity">
    <text evidence="1">Belongs to the peptidase S8 family. Furin subfamily.</text>
</comment>
<dbReference type="PROSITE" id="PS00138">
    <property type="entry name" value="SUBTILASE_SER"/>
    <property type="match status" value="1"/>
</dbReference>
<proteinExistence type="inferred from homology"/>
<evidence type="ECO:0000256" key="12">
    <source>
        <dbReference type="SAM" id="MobiDB-lite"/>
    </source>
</evidence>
<dbReference type="PANTHER" id="PTHR42884">
    <property type="entry name" value="PROPROTEIN CONVERTASE SUBTILISIN/KEXIN-RELATED"/>
    <property type="match status" value="1"/>
</dbReference>
<feature type="active site" description="Charge relay system" evidence="10 11">
    <location>
        <position position="649"/>
    </location>
</feature>
<dbReference type="PROSITE" id="PS51829">
    <property type="entry name" value="P_HOMO_B"/>
    <property type="match status" value="1"/>
</dbReference>
<evidence type="ECO:0000256" key="4">
    <source>
        <dbReference type="ARBA" id="ARBA00022729"/>
    </source>
</evidence>
<dbReference type="GO" id="GO:0000139">
    <property type="term" value="C:Golgi membrane"/>
    <property type="evidence" value="ECO:0007669"/>
    <property type="project" value="TreeGrafter"/>
</dbReference>
<feature type="compositionally biased region" description="Polar residues" evidence="12">
    <location>
        <begin position="457"/>
        <end position="466"/>
    </location>
</feature>
<keyword evidence="5 11" id="KW-0378">Hydrolase</keyword>
<evidence type="ECO:0000313" key="14">
    <source>
        <dbReference type="EMBL" id="PVD28532.1"/>
    </source>
</evidence>
<feature type="compositionally biased region" description="Basic and acidic residues" evidence="12">
    <location>
        <begin position="18"/>
        <end position="43"/>
    </location>
</feature>
<dbReference type="InterPro" id="IPR034182">
    <property type="entry name" value="Kexin/furin"/>
</dbReference>
<dbReference type="SUPFAM" id="SSF54897">
    <property type="entry name" value="Protease propeptides/inhibitors"/>
    <property type="match status" value="1"/>
</dbReference>
<dbReference type="PROSITE" id="PS51892">
    <property type="entry name" value="SUBTILASE"/>
    <property type="match status" value="1"/>
</dbReference>
<dbReference type="SUPFAM" id="SSF49785">
    <property type="entry name" value="Galactose-binding domain-like"/>
    <property type="match status" value="1"/>
</dbReference>
<dbReference type="InterPro" id="IPR038466">
    <property type="entry name" value="S8_pro-domain_sf"/>
</dbReference>
<dbReference type="AlphaFoldDB" id="A0A2T7P529"/>
<dbReference type="InterPro" id="IPR023827">
    <property type="entry name" value="Peptidase_S8_Asp-AS"/>
</dbReference>
<dbReference type="SUPFAM" id="SSF52743">
    <property type="entry name" value="Subtilisin-like"/>
    <property type="match status" value="1"/>
</dbReference>
<dbReference type="InterPro" id="IPR000209">
    <property type="entry name" value="Peptidase_S8/S53_dom"/>
</dbReference>
<feature type="domain" description="P/Homo B" evidence="13">
    <location>
        <begin position="723"/>
        <end position="862"/>
    </location>
</feature>
<dbReference type="InterPro" id="IPR023828">
    <property type="entry name" value="Peptidase_S8_Ser-AS"/>
</dbReference>
<dbReference type="Gene3D" id="3.40.50.200">
    <property type="entry name" value="Peptidase S8/S53 domain"/>
    <property type="match status" value="1"/>
</dbReference>
<dbReference type="PROSITE" id="PS00136">
    <property type="entry name" value="SUBTILASE_ASP"/>
    <property type="match status" value="1"/>
</dbReference>